<dbReference type="AlphaFoldDB" id="L1IWV8"/>
<evidence type="ECO:0000313" key="3">
    <source>
        <dbReference type="Proteomes" id="UP000011087"/>
    </source>
</evidence>
<dbReference type="EMBL" id="JH993029">
    <property type="protein sequence ID" value="EKX40753.1"/>
    <property type="molecule type" value="Genomic_DNA"/>
</dbReference>
<dbReference type="RefSeq" id="XP_005827733.1">
    <property type="nucleotide sequence ID" value="XM_005827676.1"/>
</dbReference>
<organism evidence="1">
    <name type="scientific">Guillardia theta (strain CCMP2712)</name>
    <name type="common">Cryptophyte</name>
    <dbReference type="NCBI Taxonomy" id="905079"/>
    <lineage>
        <taxon>Eukaryota</taxon>
        <taxon>Cryptophyceae</taxon>
        <taxon>Pyrenomonadales</taxon>
        <taxon>Geminigeraceae</taxon>
        <taxon>Guillardia</taxon>
    </lineage>
</organism>
<dbReference type="HOGENOM" id="CLU_1206772_0_0_1"/>
<dbReference type="PaxDb" id="55529-EKX40753"/>
<sequence length="230" mass="24142">MVVALDLAVLTLGCRFELIHHFTQLHVDFGATQIGITNGNTNNGLDHAGTSSTDEVGTIGYASGGGELTNHLHNGGTSVGGFIHDFGHNHIDNVTGSDVNGSDGIFGNGDDINQGNWFEHSQYLRTDQIPSDDFVVGGRHINSSYANNDTDNNKYWGGASGSGCNPNGSGISGCTAGSASGYDNGWQRDPLTGGYITYGMHSTGPISAVGGALKWPRWPDAPNTDSSKYY</sequence>
<reference evidence="3" key="2">
    <citation type="submission" date="2012-11" db="EMBL/GenBank/DDBJ databases">
        <authorList>
            <person name="Kuo A."/>
            <person name="Curtis B.A."/>
            <person name="Tanifuji G."/>
            <person name="Burki F."/>
            <person name="Gruber A."/>
            <person name="Irimia M."/>
            <person name="Maruyama S."/>
            <person name="Arias M.C."/>
            <person name="Ball S.G."/>
            <person name="Gile G.H."/>
            <person name="Hirakawa Y."/>
            <person name="Hopkins J.F."/>
            <person name="Rensing S.A."/>
            <person name="Schmutz J."/>
            <person name="Symeonidi A."/>
            <person name="Elias M."/>
            <person name="Eveleigh R.J."/>
            <person name="Herman E.K."/>
            <person name="Klute M.J."/>
            <person name="Nakayama T."/>
            <person name="Obornik M."/>
            <person name="Reyes-Prieto A."/>
            <person name="Armbrust E.V."/>
            <person name="Aves S.J."/>
            <person name="Beiko R.G."/>
            <person name="Coutinho P."/>
            <person name="Dacks J.B."/>
            <person name="Durnford D.G."/>
            <person name="Fast N.M."/>
            <person name="Green B.R."/>
            <person name="Grisdale C."/>
            <person name="Hempe F."/>
            <person name="Henrissat B."/>
            <person name="Hoppner M.P."/>
            <person name="Ishida K.-I."/>
            <person name="Kim E."/>
            <person name="Koreny L."/>
            <person name="Kroth P.G."/>
            <person name="Liu Y."/>
            <person name="Malik S.-B."/>
            <person name="Maier U.G."/>
            <person name="McRose D."/>
            <person name="Mock T."/>
            <person name="Neilson J.A."/>
            <person name="Onodera N.T."/>
            <person name="Poole A.M."/>
            <person name="Pritham E.J."/>
            <person name="Richards T.A."/>
            <person name="Rocap G."/>
            <person name="Roy S.W."/>
            <person name="Sarai C."/>
            <person name="Schaack S."/>
            <person name="Shirato S."/>
            <person name="Slamovits C.H."/>
            <person name="Spencer D.F."/>
            <person name="Suzuki S."/>
            <person name="Worden A.Z."/>
            <person name="Zauner S."/>
            <person name="Barry K."/>
            <person name="Bell C."/>
            <person name="Bharti A.K."/>
            <person name="Crow J.A."/>
            <person name="Grimwood J."/>
            <person name="Kramer R."/>
            <person name="Lindquist E."/>
            <person name="Lucas S."/>
            <person name="Salamov A."/>
            <person name="McFadden G.I."/>
            <person name="Lane C.E."/>
            <person name="Keeling P.J."/>
            <person name="Gray M.W."/>
            <person name="Grigoriev I.V."/>
            <person name="Archibald J.M."/>
        </authorList>
    </citation>
    <scope>NUCLEOTIDE SEQUENCE</scope>
    <source>
        <strain evidence="3">CCMP2712</strain>
    </source>
</reference>
<dbReference type="EnsemblProtists" id="EKX40753">
    <property type="protein sequence ID" value="EKX40753"/>
    <property type="gene ID" value="GUITHDRAFT_142615"/>
</dbReference>
<evidence type="ECO:0000313" key="1">
    <source>
        <dbReference type="EMBL" id="EKX40753.1"/>
    </source>
</evidence>
<evidence type="ECO:0000313" key="2">
    <source>
        <dbReference type="EnsemblProtists" id="EKX40753"/>
    </source>
</evidence>
<gene>
    <name evidence="1" type="ORF">GUITHDRAFT_142615</name>
</gene>
<reference evidence="2" key="3">
    <citation type="submission" date="2016-03" db="UniProtKB">
        <authorList>
            <consortium name="EnsemblProtists"/>
        </authorList>
    </citation>
    <scope>IDENTIFICATION</scope>
</reference>
<dbReference type="KEGG" id="gtt:GUITHDRAFT_142615"/>
<reference evidence="1 3" key="1">
    <citation type="journal article" date="2012" name="Nature">
        <title>Algal genomes reveal evolutionary mosaicism and the fate of nucleomorphs.</title>
        <authorList>
            <consortium name="DOE Joint Genome Institute"/>
            <person name="Curtis B.A."/>
            <person name="Tanifuji G."/>
            <person name="Burki F."/>
            <person name="Gruber A."/>
            <person name="Irimia M."/>
            <person name="Maruyama S."/>
            <person name="Arias M.C."/>
            <person name="Ball S.G."/>
            <person name="Gile G.H."/>
            <person name="Hirakawa Y."/>
            <person name="Hopkins J.F."/>
            <person name="Kuo A."/>
            <person name="Rensing S.A."/>
            <person name="Schmutz J."/>
            <person name="Symeonidi A."/>
            <person name="Elias M."/>
            <person name="Eveleigh R.J."/>
            <person name="Herman E.K."/>
            <person name="Klute M.J."/>
            <person name="Nakayama T."/>
            <person name="Obornik M."/>
            <person name="Reyes-Prieto A."/>
            <person name="Armbrust E.V."/>
            <person name="Aves S.J."/>
            <person name="Beiko R.G."/>
            <person name="Coutinho P."/>
            <person name="Dacks J.B."/>
            <person name="Durnford D.G."/>
            <person name="Fast N.M."/>
            <person name="Green B.R."/>
            <person name="Grisdale C.J."/>
            <person name="Hempel F."/>
            <person name="Henrissat B."/>
            <person name="Hoppner M.P."/>
            <person name="Ishida K."/>
            <person name="Kim E."/>
            <person name="Koreny L."/>
            <person name="Kroth P.G."/>
            <person name="Liu Y."/>
            <person name="Malik S.B."/>
            <person name="Maier U.G."/>
            <person name="McRose D."/>
            <person name="Mock T."/>
            <person name="Neilson J.A."/>
            <person name="Onodera N.T."/>
            <person name="Poole A.M."/>
            <person name="Pritham E.J."/>
            <person name="Richards T.A."/>
            <person name="Rocap G."/>
            <person name="Roy S.W."/>
            <person name="Sarai C."/>
            <person name="Schaack S."/>
            <person name="Shirato S."/>
            <person name="Slamovits C.H."/>
            <person name="Spencer D.F."/>
            <person name="Suzuki S."/>
            <person name="Worden A.Z."/>
            <person name="Zauner S."/>
            <person name="Barry K."/>
            <person name="Bell C."/>
            <person name="Bharti A.K."/>
            <person name="Crow J.A."/>
            <person name="Grimwood J."/>
            <person name="Kramer R."/>
            <person name="Lindquist E."/>
            <person name="Lucas S."/>
            <person name="Salamov A."/>
            <person name="McFadden G.I."/>
            <person name="Lane C.E."/>
            <person name="Keeling P.J."/>
            <person name="Gray M.W."/>
            <person name="Grigoriev I.V."/>
            <person name="Archibald J.M."/>
        </authorList>
    </citation>
    <scope>NUCLEOTIDE SEQUENCE</scope>
    <source>
        <strain evidence="1 3">CCMP2712</strain>
    </source>
</reference>
<dbReference type="GeneID" id="17297356"/>
<name>L1IWV8_GUITC</name>
<accession>L1IWV8</accession>
<proteinExistence type="predicted"/>
<dbReference type="Proteomes" id="UP000011087">
    <property type="component" value="Unassembled WGS sequence"/>
</dbReference>
<protein>
    <submittedName>
        <fullName evidence="1 2">Uncharacterized protein</fullName>
    </submittedName>
</protein>
<keyword evidence="3" id="KW-1185">Reference proteome</keyword>